<comment type="similarity">
    <text evidence="1">Belongs to the aldo/keto reductase family.</text>
</comment>
<dbReference type="CDD" id="cd19071">
    <property type="entry name" value="AKR_AKR1-5-like"/>
    <property type="match status" value="1"/>
</dbReference>
<evidence type="ECO:0000259" key="6">
    <source>
        <dbReference type="Pfam" id="PF00248"/>
    </source>
</evidence>
<keyword evidence="8" id="KW-1185">Reference proteome</keyword>
<dbReference type="PIRSF" id="PIRSF000097">
    <property type="entry name" value="AKR"/>
    <property type="match status" value="1"/>
</dbReference>
<dbReference type="PRINTS" id="PR00069">
    <property type="entry name" value="ALDKETRDTASE"/>
</dbReference>
<evidence type="ECO:0000256" key="3">
    <source>
        <dbReference type="PIRSR" id="PIRSR000097-1"/>
    </source>
</evidence>
<evidence type="ECO:0000256" key="5">
    <source>
        <dbReference type="PIRSR" id="PIRSR000097-3"/>
    </source>
</evidence>
<dbReference type="InterPro" id="IPR036812">
    <property type="entry name" value="NAD(P)_OxRdtase_dom_sf"/>
</dbReference>
<dbReference type="STRING" id="1314783.A0A165MPA2"/>
<accession>A0A165MPA2</accession>
<dbReference type="PANTHER" id="PTHR43827:SF13">
    <property type="entry name" value="ALDO_KETO REDUCTASE FAMILY PROTEIN"/>
    <property type="match status" value="1"/>
</dbReference>
<dbReference type="FunFam" id="3.20.20.100:FF:000015">
    <property type="entry name" value="Oxidoreductase, aldo/keto reductase family"/>
    <property type="match status" value="1"/>
</dbReference>
<evidence type="ECO:0000313" key="8">
    <source>
        <dbReference type="Proteomes" id="UP000076727"/>
    </source>
</evidence>
<dbReference type="OrthoDB" id="416253at2759"/>
<evidence type="ECO:0000256" key="1">
    <source>
        <dbReference type="ARBA" id="ARBA00007905"/>
    </source>
</evidence>
<evidence type="ECO:0000256" key="4">
    <source>
        <dbReference type="PIRSR" id="PIRSR000097-2"/>
    </source>
</evidence>
<feature type="binding site" evidence="4">
    <location>
        <position position="121"/>
    </location>
    <ligand>
        <name>substrate</name>
    </ligand>
</feature>
<evidence type="ECO:0000313" key="7">
    <source>
        <dbReference type="EMBL" id="KZT65946.1"/>
    </source>
</evidence>
<name>A0A165MPA2_9APHY</name>
<dbReference type="AlphaFoldDB" id="A0A165MPA2"/>
<dbReference type="InterPro" id="IPR020471">
    <property type="entry name" value="AKR"/>
</dbReference>
<dbReference type="EMBL" id="KV429097">
    <property type="protein sequence ID" value="KZT65946.1"/>
    <property type="molecule type" value="Genomic_DNA"/>
</dbReference>
<evidence type="ECO:0000256" key="2">
    <source>
        <dbReference type="ARBA" id="ARBA00023002"/>
    </source>
</evidence>
<gene>
    <name evidence="7" type="ORF">DAEQUDRAFT_730859</name>
</gene>
<feature type="domain" description="NADP-dependent oxidoreductase" evidence="6">
    <location>
        <begin position="23"/>
        <end position="272"/>
    </location>
</feature>
<dbReference type="SUPFAM" id="SSF51430">
    <property type="entry name" value="NAD(P)-linked oxidoreductase"/>
    <property type="match status" value="1"/>
</dbReference>
<dbReference type="GO" id="GO:0016491">
    <property type="term" value="F:oxidoreductase activity"/>
    <property type="evidence" value="ECO:0007669"/>
    <property type="project" value="UniProtKB-KW"/>
</dbReference>
<reference evidence="7 8" key="1">
    <citation type="journal article" date="2016" name="Mol. Biol. Evol.">
        <title>Comparative Genomics of Early-Diverging Mushroom-Forming Fungi Provides Insights into the Origins of Lignocellulose Decay Capabilities.</title>
        <authorList>
            <person name="Nagy L.G."/>
            <person name="Riley R."/>
            <person name="Tritt A."/>
            <person name="Adam C."/>
            <person name="Daum C."/>
            <person name="Floudas D."/>
            <person name="Sun H."/>
            <person name="Yadav J.S."/>
            <person name="Pangilinan J."/>
            <person name="Larsson K.H."/>
            <person name="Matsuura K."/>
            <person name="Barry K."/>
            <person name="Labutti K."/>
            <person name="Kuo R."/>
            <person name="Ohm R.A."/>
            <person name="Bhattacharya S.S."/>
            <person name="Shirouzu T."/>
            <person name="Yoshinaga Y."/>
            <person name="Martin F.M."/>
            <person name="Grigoriev I.V."/>
            <person name="Hibbett D.S."/>
        </authorList>
    </citation>
    <scope>NUCLEOTIDE SEQUENCE [LARGE SCALE GENOMIC DNA]</scope>
    <source>
        <strain evidence="7 8">L-15889</strain>
    </source>
</reference>
<organism evidence="7 8">
    <name type="scientific">Daedalea quercina L-15889</name>
    <dbReference type="NCBI Taxonomy" id="1314783"/>
    <lineage>
        <taxon>Eukaryota</taxon>
        <taxon>Fungi</taxon>
        <taxon>Dikarya</taxon>
        <taxon>Basidiomycota</taxon>
        <taxon>Agaricomycotina</taxon>
        <taxon>Agaricomycetes</taxon>
        <taxon>Polyporales</taxon>
        <taxon>Fomitopsis</taxon>
    </lineage>
</organism>
<feature type="site" description="Lowers pKa of active site Tyr" evidence="5">
    <location>
        <position position="88"/>
    </location>
</feature>
<dbReference type="Pfam" id="PF00248">
    <property type="entry name" value="Aldo_ket_red"/>
    <property type="match status" value="1"/>
</dbReference>
<dbReference type="PANTHER" id="PTHR43827">
    <property type="entry name" value="2,5-DIKETO-D-GLUCONIC ACID REDUCTASE"/>
    <property type="match status" value="1"/>
</dbReference>
<keyword evidence="2" id="KW-0560">Oxidoreductase</keyword>
<proteinExistence type="inferred from homology"/>
<dbReference type="Proteomes" id="UP000076727">
    <property type="component" value="Unassembled WGS sequence"/>
</dbReference>
<dbReference type="InterPro" id="IPR023210">
    <property type="entry name" value="NADP_OxRdtase_dom"/>
</dbReference>
<sequence>MSVALESLSSTVRLSSGHTIPVIGFGVAFGFDKAGRDPRTLTKPAVREALKVGLRHFDTARMYNNEDHLGEVIRESGIPREELFITTKVDGTFHGYDTTVTSVNDSLKRLGLEYADLILLHDPLAGKTRRLESYKALLDLRAQGKMRSAGVSNYGVHHLQEIAAAGYEAPSVNQLEIHPFCQQRPIVEYCKAHNITVEAYCPLVRGKLDDPVIAGIAKRINKDSAQVLIRWSLQHGYIPLPMSSSPARIKSNADVFNFSLSADDMAELDALDQGGAGAVSWNPVEAA</sequence>
<dbReference type="Gene3D" id="3.20.20.100">
    <property type="entry name" value="NADP-dependent oxidoreductase domain"/>
    <property type="match status" value="1"/>
</dbReference>
<protein>
    <submittedName>
        <fullName evidence="7">Aldo/keto reductase</fullName>
    </submittedName>
</protein>
<feature type="active site" description="Proton donor" evidence="3">
    <location>
        <position position="63"/>
    </location>
</feature>